<feature type="region of interest" description="Disordered" evidence="5">
    <location>
        <begin position="405"/>
        <end position="559"/>
    </location>
</feature>
<evidence type="ECO:0000256" key="2">
    <source>
        <dbReference type="ARBA" id="ARBA00014207"/>
    </source>
</evidence>
<dbReference type="InParanoid" id="A0A0G4H5H2"/>
<dbReference type="InterPro" id="IPR039755">
    <property type="entry name" value="TBC1D23"/>
</dbReference>
<dbReference type="InterPro" id="IPR000195">
    <property type="entry name" value="Rab-GAP-TBC_dom"/>
</dbReference>
<evidence type="ECO:0000313" key="9">
    <source>
        <dbReference type="Proteomes" id="UP000041254"/>
    </source>
</evidence>
<evidence type="ECO:0000256" key="1">
    <source>
        <dbReference type="ARBA" id="ARBA00004601"/>
    </source>
</evidence>
<keyword evidence="9" id="KW-1185">Reference proteome</keyword>
<feature type="region of interest" description="Disordered" evidence="5">
    <location>
        <begin position="735"/>
        <end position="790"/>
    </location>
</feature>
<dbReference type="VEuPathDB" id="CryptoDB:Vbra_10675"/>
<comment type="subcellular location">
    <subcellularLocation>
        <location evidence="1">Golgi apparatus</location>
        <location evidence="1">trans-Golgi network</location>
    </subcellularLocation>
</comment>
<dbReference type="OrthoDB" id="1668230at2759"/>
<dbReference type="GO" id="GO:0042147">
    <property type="term" value="P:retrograde transport, endosome to Golgi"/>
    <property type="evidence" value="ECO:0007669"/>
    <property type="project" value="InterPro"/>
</dbReference>
<dbReference type="SUPFAM" id="SSF52821">
    <property type="entry name" value="Rhodanese/Cell cycle control phosphatase"/>
    <property type="match status" value="1"/>
</dbReference>
<dbReference type="Pfam" id="PF00566">
    <property type="entry name" value="RabGAP-TBC"/>
    <property type="match status" value="1"/>
</dbReference>
<feature type="compositionally biased region" description="Basic and acidic residues" evidence="5">
    <location>
        <begin position="894"/>
        <end position="913"/>
    </location>
</feature>
<dbReference type="Gene3D" id="1.10.472.80">
    <property type="entry name" value="Ypt/Rab-GAP domain of gyp1p, domain 3"/>
    <property type="match status" value="1"/>
</dbReference>
<protein>
    <recommendedName>
        <fullName evidence="2">TBC1 domain family member 23</fullName>
    </recommendedName>
</protein>
<evidence type="ECO:0000256" key="4">
    <source>
        <dbReference type="ARBA" id="ARBA00023034"/>
    </source>
</evidence>
<organism evidence="8 9">
    <name type="scientific">Vitrella brassicaformis (strain CCMP3155)</name>
    <dbReference type="NCBI Taxonomy" id="1169540"/>
    <lineage>
        <taxon>Eukaryota</taxon>
        <taxon>Sar</taxon>
        <taxon>Alveolata</taxon>
        <taxon>Colpodellida</taxon>
        <taxon>Vitrellaceae</taxon>
        <taxon>Vitrella</taxon>
    </lineage>
</organism>
<feature type="compositionally biased region" description="Basic and acidic residues" evidence="5">
    <location>
        <begin position="503"/>
        <end position="513"/>
    </location>
</feature>
<dbReference type="InterPro" id="IPR001763">
    <property type="entry name" value="Rhodanese-like_dom"/>
</dbReference>
<evidence type="ECO:0000313" key="8">
    <source>
        <dbReference type="EMBL" id="CEM39047.1"/>
    </source>
</evidence>
<feature type="compositionally biased region" description="Pro residues" evidence="5">
    <location>
        <begin position="655"/>
        <end position="669"/>
    </location>
</feature>
<sequence>MEEASASAGGAAGSSMCESELERLLGNTEFVDDMKVRECIHSSRDGVPPRLRARVWRALLMDPQRAAETANTMEEVHKWLQNTQLDETNQRVIRGDVDRTRAGLAFFQSDAIRAEMEALLTFYCKSRGLRYKQGLNEVLAPFIYLREGDPTFDSAEAFVCFQAFVSRYLPTAFSDDDFISLQCSFHLFHHLLRYHDPTLATYLDRYEVTPELYVTPWFLTVFSSKTPMDALMALWDRYIAEDDRFFFCFLGLALILKRRRALFDTDESQLPETLTRITVESYQDLEQVWRTAEELKKNTPTSFAHRLSATSQSGQIFRPPHLDQLEREGAFHLLPAEILSHCYGLKGPNFSWKLLLLDIRPRWQFDAGHLPLAIHVDRRGDWQDQLLTLCPENFDSTHAADRYYTQGNQDNENDTSACDAYGEDAEPEGEGSPVPDADGSSPRAHPYHHDHDHQQIEHTHRSRDRDREMERDKTLCPPHPLSSDGSSPIRSKSVDPSLITGNREPHALDRMAGDGDEWSPSGRRATDDGSATTKAKGSGRSEPALGGKRGGAMRRERERESCMAPMHHICLLSSSDDTHRDALRYYNFLTSDMKMRYVSIAKGGYKDCHAMALKGGLDLVDHRTFECHVCSPNYKPPRAILAQAPSSPALHPFRTPIPSPPSEQPPSPISPLEDADPWENLSLSDAKGSAPFPPPSAAVTSFVSNIWTAAQKRVRSSLQSAQSQAFLSAAAAASASEASSSVSGAETSERAGEGAGRPQRHHHHHAERREPHHGKRNMHAEASLEPPPGLDVTRLEWGLLQSMKKSGARLFPCRIDVLVYIMDDTRTDEPTSAPPADGPPNDAAKTSPPPRAPAPAADGTSPAPSPQLYYYVPDRGPCTLAVTPLEILCVSDPKGAKPHDDETSGEADERSGSGDDSGEAGEPGAPGAAGDGDGGSGGGAECEGESVLVHAHFWLKDVLKITSKKSSPRVLFFYFNQLQSKPLMTLEFQTEALAHEAIAQIRGMYRSYKAKESRRKTSEDAASCGGGGHDVKTDDTEAQCV</sequence>
<dbReference type="InterPro" id="IPR036873">
    <property type="entry name" value="Rhodanese-like_dom_sf"/>
</dbReference>
<feature type="domain" description="Rab-GAP TBC" evidence="6">
    <location>
        <begin position="46"/>
        <end position="242"/>
    </location>
</feature>
<dbReference type="SUPFAM" id="SSF47923">
    <property type="entry name" value="Ypt/Rab-GAP domain of gyp1p"/>
    <property type="match status" value="2"/>
</dbReference>
<keyword evidence="3" id="KW-0217">Developmental protein</keyword>
<reference evidence="8 9" key="1">
    <citation type="submission" date="2014-11" db="EMBL/GenBank/DDBJ databases">
        <authorList>
            <person name="Zhu J."/>
            <person name="Qi W."/>
            <person name="Song R."/>
        </authorList>
    </citation>
    <scope>NUCLEOTIDE SEQUENCE [LARGE SCALE GENOMIC DNA]</scope>
</reference>
<dbReference type="EMBL" id="CDMY01001019">
    <property type="protein sequence ID" value="CEM39047.1"/>
    <property type="molecule type" value="Genomic_DNA"/>
</dbReference>
<dbReference type="Gene3D" id="1.10.8.270">
    <property type="entry name" value="putative rabgap domain of human tbc1 domain family member 14 like domains"/>
    <property type="match status" value="1"/>
</dbReference>
<feature type="compositionally biased region" description="Low complexity" evidence="5">
    <location>
        <begin position="735"/>
        <end position="746"/>
    </location>
</feature>
<dbReference type="GO" id="GO:0005829">
    <property type="term" value="C:cytosol"/>
    <property type="evidence" value="ECO:0007669"/>
    <property type="project" value="GOC"/>
</dbReference>
<name>A0A0G4H5H2_VITBC</name>
<dbReference type="SMART" id="SM00164">
    <property type="entry name" value="TBC"/>
    <property type="match status" value="1"/>
</dbReference>
<dbReference type="GO" id="GO:0005802">
    <property type="term" value="C:trans-Golgi network"/>
    <property type="evidence" value="ECO:0007669"/>
    <property type="project" value="TreeGrafter"/>
</dbReference>
<dbReference type="PANTHER" id="PTHR13297:SF5">
    <property type="entry name" value="TBC1 DOMAIN FAMILY MEMBER 23"/>
    <property type="match status" value="1"/>
</dbReference>
<feature type="compositionally biased region" description="Basic residues" evidence="5">
    <location>
        <begin position="758"/>
        <end position="777"/>
    </location>
</feature>
<feature type="region of interest" description="Disordered" evidence="5">
    <location>
        <begin position="1016"/>
        <end position="1041"/>
    </location>
</feature>
<feature type="region of interest" description="Disordered" evidence="5">
    <location>
        <begin position="649"/>
        <end position="695"/>
    </location>
</feature>
<feature type="compositionally biased region" description="Polar residues" evidence="5">
    <location>
        <begin position="405"/>
        <end position="416"/>
    </location>
</feature>
<feature type="region of interest" description="Disordered" evidence="5">
    <location>
        <begin position="893"/>
        <end position="941"/>
    </location>
</feature>
<evidence type="ECO:0000256" key="5">
    <source>
        <dbReference type="SAM" id="MobiDB-lite"/>
    </source>
</evidence>
<proteinExistence type="predicted"/>
<dbReference type="AlphaFoldDB" id="A0A0G4H5H2"/>
<feature type="region of interest" description="Disordered" evidence="5">
    <location>
        <begin position="826"/>
        <end position="868"/>
    </location>
</feature>
<feature type="compositionally biased region" description="Basic and acidic residues" evidence="5">
    <location>
        <begin position="447"/>
        <end position="474"/>
    </location>
</feature>
<feature type="compositionally biased region" description="Gly residues" evidence="5">
    <location>
        <begin position="927"/>
        <end position="941"/>
    </location>
</feature>
<keyword evidence="4" id="KW-0333">Golgi apparatus</keyword>
<evidence type="ECO:0000256" key="3">
    <source>
        <dbReference type="ARBA" id="ARBA00022473"/>
    </source>
</evidence>
<evidence type="ECO:0000259" key="6">
    <source>
        <dbReference type="PROSITE" id="PS50086"/>
    </source>
</evidence>
<dbReference type="Proteomes" id="UP000041254">
    <property type="component" value="Unassembled WGS sequence"/>
</dbReference>
<gene>
    <name evidence="8" type="ORF">Vbra_10675</name>
</gene>
<dbReference type="InterPro" id="IPR035969">
    <property type="entry name" value="Rab-GAP_TBC_sf"/>
</dbReference>
<dbReference type="GO" id="GO:0099041">
    <property type="term" value="P:vesicle tethering to Golgi"/>
    <property type="evidence" value="ECO:0007669"/>
    <property type="project" value="TreeGrafter"/>
</dbReference>
<dbReference type="PROSITE" id="PS50206">
    <property type="entry name" value="RHODANESE_3"/>
    <property type="match status" value="1"/>
</dbReference>
<accession>A0A0G4H5H2</accession>
<dbReference type="PROSITE" id="PS50086">
    <property type="entry name" value="TBC_RABGAP"/>
    <property type="match status" value="1"/>
</dbReference>
<evidence type="ECO:0000259" key="7">
    <source>
        <dbReference type="PROSITE" id="PS50206"/>
    </source>
</evidence>
<dbReference type="PANTHER" id="PTHR13297">
    <property type="entry name" value="TBC1 DOMAIN FAMILY MEMBER 23-RELATED"/>
    <property type="match status" value="1"/>
</dbReference>
<feature type="domain" description="Rhodanese" evidence="7">
    <location>
        <begin position="353"/>
        <end position="377"/>
    </location>
</feature>